<proteinExistence type="predicted"/>
<keyword evidence="2" id="KW-0092">Biotin</keyword>
<dbReference type="Pfam" id="PF02237">
    <property type="entry name" value="BPL_C"/>
    <property type="match status" value="1"/>
</dbReference>
<dbReference type="GO" id="GO:0004077">
    <property type="term" value="F:biotin--[biotin carboxyl-carrier protein] ligase activity"/>
    <property type="evidence" value="ECO:0007669"/>
    <property type="project" value="UniProtKB-EC"/>
</dbReference>
<dbReference type="SUPFAM" id="SSF55681">
    <property type="entry name" value="Class II aaRS and biotin synthetases"/>
    <property type="match status" value="1"/>
</dbReference>
<name>A0A1I5S0I2_9SPHN</name>
<dbReference type="InterPro" id="IPR004408">
    <property type="entry name" value="Biotin_CoA_COase_ligase"/>
</dbReference>
<evidence type="ECO:0000313" key="6">
    <source>
        <dbReference type="EMBL" id="SFP64230.1"/>
    </source>
</evidence>
<evidence type="ECO:0000256" key="3">
    <source>
        <dbReference type="ARBA" id="ARBA00024227"/>
    </source>
</evidence>
<dbReference type="EMBL" id="FOXP01000004">
    <property type="protein sequence ID" value="SFP64230.1"/>
    <property type="molecule type" value="Genomic_DNA"/>
</dbReference>
<dbReference type="AlphaFoldDB" id="A0A1I5S0I2"/>
<keyword evidence="7" id="KW-1185">Reference proteome</keyword>
<evidence type="ECO:0000259" key="5">
    <source>
        <dbReference type="PROSITE" id="PS51733"/>
    </source>
</evidence>
<dbReference type="Gene3D" id="3.30.930.10">
    <property type="entry name" value="Bira Bifunctional Protein, Domain 2"/>
    <property type="match status" value="1"/>
</dbReference>
<dbReference type="EC" id="6.3.4.15" evidence="3"/>
<dbReference type="GO" id="GO:0005737">
    <property type="term" value="C:cytoplasm"/>
    <property type="evidence" value="ECO:0007669"/>
    <property type="project" value="TreeGrafter"/>
</dbReference>
<dbReference type="STRING" id="634430.SAMN04488241_104267"/>
<evidence type="ECO:0000256" key="1">
    <source>
        <dbReference type="ARBA" id="ARBA00022598"/>
    </source>
</evidence>
<organism evidence="6 7">
    <name type="scientific">Sphingomonas rubra</name>
    <dbReference type="NCBI Taxonomy" id="634430"/>
    <lineage>
        <taxon>Bacteria</taxon>
        <taxon>Pseudomonadati</taxon>
        <taxon>Pseudomonadota</taxon>
        <taxon>Alphaproteobacteria</taxon>
        <taxon>Sphingomonadales</taxon>
        <taxon>Sphingomonadaceae</taxon>
        <taxon>Sphingomonas</taxon>
    </lineage>
</organism>
<protein>
    <recommendedName>
        <fullName evidence="3">biotin--[biotin carboxyl-carrier protein] ligase</fullName>
        <ecNumber evidence="3">6.3.4.15</ecNumber>
    </recommendedName>
</protein>
<accession>A0A1I5S0I2</accession>
<dbReference type="InterPro" id="IPR045864">
    <property type="entry name" value="aa-tRNA-synth_II/BPL/LPL"/>
</dbReference>
<dbReference type="PANTHER" id="PTHR12835:SF5">
    <property type="entry name" value="BIOTIN--PROTEIN LIGASE"/>
    <property type="match status" value="1"/>
</dbReference>
<keyword evidence="1 6" id="KW-0436">Ligase</keyword>
<dbReference type="PANTHER" id="PTHR12835">
    <property type="entry name" value="BIOTIN PROTEIN LIGASE"/>
    <property type="match status" value="1"/>
</dbReference>
<dbReference type="Gene3D" id="2.30.30.100">
    <property type="match status" value="1"/>
</dbReference>
<evidence type="ECO:0000313" key="7">
    <source>
        <dbReference type="Proteomes" id="UP000199586"/>
    </source>
</evidence>
<evidence type="ECO:0000256" key="2">
    <source>
        <dbReference type="ARBA" id="ARBA00023267"/>
    </source>
</evidence>
<reference evidence="6 7" key="1">
    <citation type="submission" date="2016-10" db="EMBL/GenBank/DDBJ databases">
        <authorList>
            <person name="de Groot N.N."/>
        </authorList>
    </citation>
    <scope>NUCLEOTIDE SEQUENCE [LARGE SCALE GENOMIC DNA]</scope>
    <source>
        <strain evidence="6 7">CGMCC 1.9113</strain>
    </source>
</reference>
<sequence length="255" mass="26638">MEHGRGAGAVLIQVVAETGSTNADLAASSGGEGDWLRAERQLAGRGRQGRAWASPVGNLYASTIVRPRVSDPAAPTLTLVAAVALHDAVSVMFDPASPFLRAGEQPEERQGGLAIKWPNDLLLNGAKLSGILLERAGDVVIAGFGVNVAHHPDLPDRPTTSLAAHGVAVAPATLLDILAESFARWLATWRGHGLEPVRAAWLDRAHPVGTALCVHQPDGSRVDGLFDGLDDAGALLLRLAGGERQVIHAADVFLL</sequence>
<evidence type="ECO:0000256" key="4">
    <source>
        <dbReference type="ARBA" id="ARBA00047846"/>
    </source>
</evidence>
<dbReference type="Pfam" id="PF03099">
    <property type="entry name" value="BPL_LplA_LipB"/>
    <property type="match status" value="1"/>
</dbReference>
<dbReference type="InterPro" id="IPR003142">
    <property type="entry name" value="BPL_C"/>
</dbReference>
<feature type="domain" description="BPL/LPL catalytic" evidence="5">
    <location>
        <begin position="5"/>
        <end position="190"/>
    </location>
</feature>
<dbReference type="InterPro" id="IPR004143">
    <property type="entry name" value="BPL_LPL_catalytic"/>
</dbReference>
<gene>
    <name evidence="6" type="ORF">SAMN04488241_104267</name>
</gene>
<dbReference type="Proteomes" id="UP000199586">
    <property type="component" value="Unassembled WGS sequence"/>
</dbReference>
<dbReference type="CDD" id="cd16442">
    <property type="entry name" value="BPL"/>
    <property type="match status" value="1"/>
</dbReference>
<comment type="catalytic activity">
    <reaction evidence="4">
        <text>biotin + L-lysyl-[protein] + ATP = N(6)-biotinyl-L-lysyl-[protein] + AMP + diphosphate + H(+)</text>
        <dbReference type="Rhea" id="RHEA:11756"/>
        <dbReference type="Rhea" id="RHEA-COMP:9752"/>
        <dbReference type="Rhea" id="RHEA-COMP:10505"/>
        <dbReference type="ChEBI" id="CHEBI:15378"/>
        <dbReference type="ChEBI" id="CHEBI:29969"/>
        <dbReference type="ChEBI" id="CHEBI:30616"/>
        <dbReference type="ChEBI" id="CHEBI:33019"/>
        <dbReference type="ChEBI" id="CHEBI:57586"/>
        <dbReference type="ChEBI" id="CHEBI:83144"/>
        <dbReference type="ChEBI" id="CHEBI:456215"/>
        <dbReference type="EC" id="6.3.4.15"/>
    </reaction>
</comment>
<dbReference type="PROSITE" id="PS51733">
    <property type="entry name" value="BPL_LPL_CATALYTIC"/>
    <property type="match status" value="1"/>
</dbReference>